<dbReference type="Proteomes" id="UP000232883">
    <property type="component" value="Chromosome"/>
</dbReference>
<protein>
    <submittedName>
        <fullName evidence="1">Uncharacterized protein</fullName>
    </submittedName>
</protein>
<evidence type="ECO:0000313" key="1">
    <source>
        <dbReference type="EMBL" id="AUD04045.1"/>
    </source>
</evidence>
<dbReference type="AlphaFoldDB" id="A0A2K8Z2G3"/>
<gene>
    <name evidence="1" type="ORF">CWM47_20755</name>
</gene>
<dbReference type="RefSeq" id="WP_100990111.1">
    <property type="nucleotide sequence ID" value="NZ_CP025096.1"/>
</dbReference>
<dbReference type="KEGG" id="spir:CWM47_20755"/>
<keyword evidence="2" id="KW-1185">Reference proteome</keyword>
<dbReference type="OrthoDB" id="1154683at2"/>
<sequence>MIRTFFLYGLLAATGLISLPTATLAQPVINQRSRFRFAQLHLGLDGQYIPPVQGGYLSATGEQRLLTLPGTYHPRFTIGATHFWGLADLFVSIPLTSIRPKIDQLQDYSVSTNVATGARVHPLQLHYHRLNPYVGVNWSTLSYNQRVNEKLAGTTFTKDVITLEGGLNWLSGPHWFELGVQYLPARTFSYATSRQTTTPVRFPTFTAQLSYKFLIDVTRPLEKDNKQAFGQYLRQRGQLSGFHLDVGPSAAFTLPRSAYNARNRPYLNNPSGNNTFLDASIGYYFYKPDFDIRLAHRHIVADHTAYGLTQQLDRRSISLEVYKNLLDYHGFVPFVGLSFSREQLSVRETDDDVLVTDQRDLQYTPGLVVGWDIRPVRYESILLRTNLRYSPFLRTQVNGQTISFQQLEFNFIQAVIYPQRLVASRRFHRPL</sequence>
<organism evidence="1 2">
    <name type="scientific">Spirosoma pollinicola</name>
    <dbReference type="NCBI Taxonomy" id="2057025"/>
    <lineage>
        <taxon>Bacteria</taxon>
        <taxon>Pseudomonadati</taxon>
        <taxon>Bacteroidota</taxon>
        <taxon>Cytophagia</taxon>
        <taxon>Cytophagales</taxon>
        <taxon>Cytophagaceae</taxon>
        <taxon>Spirosoma</taxon>
    </lineage>
</organism>
<name>A0A2K8Z2G3_9BACT</name>
<evidence type="ECO:0000313" key="2">
    <source>
        <dbReference type="Proteomes" id="UP000232883"/>
    </source>
</evidence>
<reference evidence="1 2" key="1">
    <citation type="submission" date="2017-11" db="EMBL/GenBank/DDBJ databases">
        <title>Taxonomic description and genome sequences of Spirosoma HA7 sp. nov., isolated from pollen microhabitat of Corylus avellana.</title>
        <authorList>
            <person name="Ambika Manirajan B."/>
            <person name="Suarez C."/>
            <person name="Ratering S."/>
            <person name="Geissler-Plaum R."/>
            <person name="Cardinale M."/>
            <person name="Sylvia S."/>
        </authorList>
    </citation>
    <scope>NUCLEOTIDE SEQUENCE [LARGE SCALE GENOMIC DNA]</scope>
    <source>
        <strain evidence="1 2">HA7</strain>
    </source>
</reference>
<proteinExistence type="predicted"/>
<dbReference type="EMBL" id="CP025096">
    <property type="protein sequence ID" value="AUD04045.1"/>
    <property type="molecule type" value="Genomic_DNA"/>
</dbReference>
<accession>A0A2K8Z2G3</accession>